<organism evidence="1 2">
    <name type="scientific">Siminovitchia fordii</name>
    <dbReference type="NCBI Taxonomy" id="254759"/>
    <lineage>
        <taxon>Bacteria</taxon>
        <taxon>Bacillati</taxon>
        <taxon>Bacillota</taxon>
        <taxon>Bacilli</taxon>
        <taxon>Bacillales</taxon>
        <taxon>Bacillaceae</taxon>
        <taxon>Siminovitchia</taxon>
    </lineage>
</organism>
<evidence type="ECO:0000313" key="1">
    <source>
        <dbReference type="EMBL" id="GIN21863.1"/>
    </source>
</evidence>
<reference evidence="1 2" key="1">
    <citation type="submission" date="2021-03" db="EMBL/GenBank/DDBJ databases">
        <title>Antimicrobial resistance genes in bacteria isolated from Japanese honey, and their potential for conferring macrolide and lincosamide resistance in the American foulbrood pathogen Paenibacillus larvae.</title>
        <authorList>
            <person name="Okamoto M."/>
            <person name="Kumagai M."/>
            <person name="Kanamori H."/>
            <person name="Takamatsu D."/>
        </authorList>
    </citation>
    <scope>NUCLEOTIDE SEQUENCE [LARGE SCALE GENOMIC DNA]</scope>
    <source>
        <strain evidence="1 2">J1TS3</strain>
    </source>
</reference>
<protein>
    <submittedName>
        <fullName evidence="1">Uncharacterized protein</fullName>
    </submittedName>
</protein>
<evidence type="ECO:0000313" key="2">
    <source>
        <dbReference type="Proteomes" id="UP000680279"/>
    </source>
</evidence>
<sequence>MTYPSIPVVRSTLKKSYILRLIARVNLKSEEYFSKVKSKSQKRRVNFYSEEYFSKSEEYFSKSEEYFSKVESISQK</sequence>
<accession>A0ABQ4K7Z8</accession>
<keyword evidence="2" id="KW-1185">Reference proteome</keyword>
<gene>
    <name evidence="1" type="ORF">J1TS3_29970</name>
</gene>
<dbReference type="Proteomes" id="UP000680279">
    <property type="component" value="Unassembled WGS sequence"/>
</dbReference>
<proteinExistence type="predicted"/>
<comment type="caution">
    <text evidence="1">The sequence shown here is derived from an EMBL/GenBank/DDBJ whole genome shotgun (WGS) entry which is preliminary data.</text>
</comment>
<name>A0ABQ4K7Z8_9BACI</name>
<dbReference type="EMBL" id="BOQT01000011">
    <property type="protein sequence ID" value="GIN21863.1"/>
    <property type="molecule type" value="Genomic_DNA"/>
</dbReference>